<proteinExistence type="predicted"/>
<accession>A0A369JK00</accession>
<dbReference type="InParanoid" id="A0A369JK00"/>
<evidence type="ECO:0000313" key="1">
    <source>
        <dbReference type="EMBL" id="RDB20023.1"/>
    </source>
</evidence>
<gene>
    <name evidence="1" type="ORF">Hypma_013045</name>
</gene>
<comment type="caution">
    <text evidence="1">The sequence shown here is derived from an EMBL/GenBank/DDBJ whole genome shotgun (WGS) entry which is preliminary data.</text>
</comment>
<dbReference type="OrthoDB" id="3029335at2759"/>
<dbReference type="EMBL" id="LUEZ02000071">
    <property type="protein sequence ID" value="RDB20023.1"/>
    <property type="molecule type" value="Genomic_DNA"/>
</dbReference>
<keyword evidence="2" id="KW-1185">Reference proteome</keyword>
<name>A0A369JK00_HYPMA</name>
<dbReference type="AlphaFoldDB" id="A0A369JK00"/>
<sequence>MLLDSGLNTSSFSLTSQATSAFTSSSALTSSTSSGSTIPGLGALSGKAILALGKVTLRGAEYIVIQRRLANITSKFPHTGAANIKNIEHIYDDLLELSRRDLYSDTVRDRVLQILLVQIASRQTRHLIKSLNKWPPIEIQIFVSELIAILDPLRLSNTHDARGPVVKAYQASLATWESHSLVPFVEFLSQVAQAHSQVESAILLGGMMEFLLNAYATNFRDPLAETEPGSFHRKSTLQAACDFLLSTLSTRRSSLDIICGHPFHVLWSVRPQLPFTSLIHDREKRRAEVWNSLTRDVVLWRLHSTFDMMLDWTRTYDDSVIYDVCVDLLELTGSSDMEIAVRALRSLHRVISRGRLSAQRSIRRYLSLSSMPHFVEIMSLILSALSRIIFPDSIEAQLFFLRWDDVDFKSNAVLHFIHCFFNIAKEDDAFFEVIYAANILGLLRPFLEMELRGRGNLARHDADLAMVYDEADFDILASIKGNGLENLLPRDWDLPYAAAYRRSVLCRAFDVFMRRGDHHEFPELWHVEWDDLPSGVEGSDYASFWISQDIIGFNPALPGTLSKMDQ</sequence>
<evidence type="ECO:0000313" key="2">
    <source>
        <dbReference type="Proteomes" id="UP000076154"/>
    </source>
</evidence>
<dbReference type="Proteomes" id="UP000076154">
    <property type="component" value="Unassembled WGS sequence"/>
</dbReference>
<protein>
    <submittedName>
        <fullName evidence="1">Uncharacterized protein</fullName>
    </submittedName>
</protein>
<reference evidence="1" key="1">
    <citation type="submission" date="2018-04" db="EMBL/GenBank/DDBJ databases">
        <title>Whole genome sequencing of Hypsizygus marmoreus.</title>
        <authorList>
            <person name="Choi I.-G."/>
            <person name="Min B."/>
            <person name="Kim J.-G."/>
            <person name="Kim S."/>
            <person name="Oh Y.-L."/>
            <person name="Kong W.-S."/>
            <person name="Park H."/>
            <person name="Jeong J."/>
            <person name="Song E.-S."/>
        </authorList>
    </citation>
    <scope>NUCLEOTIDE SEQUENCE [LARGE SCALE GENOMIC DNA]</scope>
    <source>
        <strain evidence="1">51987-8</strain>
    </source>
</reference>
<organism evidence="1 2">
    <name type="scientific">Hypsizygus marmoreus</name>
    <name type="common">White beech mushroom</name>
    <name type="synonym">Agaricus marmoreus</name>
    <dbReference type="NCBI Taxonomy" id="39966"/>
    <lineage>
        <taxon>Eukaryota</taxon>
        <taxon>Fungi</taxon>
        <taxon>Dikarya</taxon>
        <taxon>Basidiomycota</taxon>
        <taxon>Agaricomycotina</taxon>
        <taxon>Agaricomycetes</taxon>
        <taxon>Agaricomycetidae</taxon>
        <taxon>Agaricales</taxon>
        <taxon>Tricholomatineae</taxon>
        <taxon>Lyophyllaceae</taxon>
        <taxon>Hypsizygus</taxon>
    </lineage>
</organism>